<feature type="compositionally biased region" description="Basic and acidic residues" evidence="1">
    <location>
        <begin position="1"/>
        <end position="16"/>
    </location>
</feature>
<keyword evidence="5" id="KW-1185">Reference proteome</keyword>
<sequence length="195" mass="21544">MRVTNKETHWSNHPGDEGPVTVSVSRKVKPGSEAAYEQCVSDLVSAAADFKGHQGATILRPSSATNDEYVIIYRFDNYTNCQGWEQSEVRAQLLKNLEGLVEGEASTQQGTGLEFWFTLPELPAHKPPSPHKMAIVLIGIVYALVLGLNLLLKPLLGPLPSAITILIVVVLQVLLMTYVIMPRVTVLLKHWLFDD</sequence>
<dbReference type="GO" id="GO:0004497">
    <property type="term" value="F:monooxygenase activity"/>
    <property type="evidence" value="ECO:0007669"/>
    <property type="project" value="UniProtKB-KW"/>
</dbReference>
<evidence type="ECO:0000256" key="1">
    <source>
        <dbReference type="SAM" id="MobiDB-lite"/>
    </source>
</evidence>
<dbReference type="InterPro" id="IPR038762">
    <property type="entry name" value="ABM_predict"/>
</dbReference>
<comment type="caution">
    <text evidence="4">The sequence shown here is derived from an EMBL/GenBank/DDBJ whole genome shotgun (WGS) entry which is preliminary data.</text>
</comment>
<keyword evidence="2" id="KW-1133">Transmembrane helix</keyword>
<organism evidence="4 5">
    <name type="scientific">Neptunomonas marina</name>
    <dbReference type="NCBI Taxonomy" id="1815562"/>
    <lineage>
        <taxon>Bacteria</taxon>
        <taxon>Pseudomonadati</taxon>
        <taxon>Pseudomonadota</taxon>
        <taxon>Gammaproteobacteria</taxon>
        <taxon>Oceanospirillales</taxon>
        <taxon>Oceanospirillaceae</taxon>
        <taxon>Neptunomonas</taxon>
    </lineage>
</organism>
<reference evidence="4 5" key="1">
    <citation type="submission" date="2019-01" db="EMBL/GenBank/DDBJ databases">
        <authorList>
            <person name="Chen W.-M."/>
        </authorList>
    </citation>
    <scope>NUCLEOTIDE SEQUENCE [LARGE SCALE GENOMIC DNA]</scope>
    <source>
        <strain evidence="4 5">HPM-16</strain>
    </source>
</reference>
<evidence type="ECO:0000259" key="3">
    <source>
        <dbReference type="Pfam" id="PF03992"/>
    </source>
</evidence>
<gene>
    <name evidence="4" type="ORF">EOE65_07110</name>
</gene>
<keyword evidence="4" id="KW-0560">Oxidoreductase</keyword>
<protein>
    <submittedName>
        <fullName evidence="4">Antibiotic biosynthesis monooxygenase</fullName>
    </submittedName>
</protein>
<accession>A0A437QB34</accession>
<keyword evidence="4" id="KW-0503">Monooxygenase</keyword>
<name>A0A437QB34_9GAMM</name>
<dbReference type="Proteomes" id="UP000282818">
    <property type="component" value="Unassembled WGS sequence"/>
</dbReference>
<dbReference type="SUPFAM" id="SSF54909">
    <property type="entry name" value="Dimeric alpha+beta barrel"/>
    <property type="match status" value="1"/>
</dbReference>
<dbReference type="PANTHER" id="PTHR40057:SF1">
    <property type="entry name" value="SLR1162 PROTEIN"/>
    <property type="match status" value="1"/>
</dbReference>
<dbReference type="InterPro" id="IPR011008">
    <property type="entry name" value="Dimeric_a/b-barrel"/>
</dbReference>
<evidence type="ECO:0000313" key="4">
    <source>
        <dbReference type="EMBL" id="RVU31741.1"/>
    </source>
</evidence>
<evidence type="ECO:0000256" key="2">
    <source>
        <dbReference type="SAM" id="Phobius"/>
    </source>
</evidence>
<keyword evidence="2" id="KW-0812">Transmembrane</keyword>
<keyword evidence="2" id="KW-0472">Membrane</keyword>
<feature type="domain" description="ABM" evidence="3">
    <location>
        <begin position="19"/>
        <end position="88"/>
    </location>
</feature>
<feature type="transmembrane region" description="Helical" evidence="2">
    <location>
        <begin position="158"/>
        <end position="181"/>
    </location>
</feature>
<dbReference type="Pfam" id="PF03992">
    <property type="entry name" value="ABM"/>
    <property type="match status" value="1"/>
</dbReference>
<dbReference type="PANTHER" id="PTHR40057">
    <property type="entry name" value="SLR1162 PROTEIN"/>
    <property type="match status" value="1"/>
</dbReference>
<dbReference type="AlphaFoldDB" id="A0A437QB34"/>
<evidence type="ECO:0000313" key="5">
    <source>
        <dbReference type="Proteomes" id="UP000282818"/>
    </source>
</evidence>
<feature type="transmembrane region" description="Helical" evidence="2">
    <location>
        <begin position="133"/>
        <end position="152"/>
    </location>
</feature>
<dbReference type="Gene3D" id="3.30.70.100">
    <property type="match status" value="1"/>
</dbReference>
<dbReference type="EMBL" id="SACQ01000002">
    <property type="protein sequence ID" value="RVU31741.1"/>
    <property type="molecule type" value="Genomic_DNA"/>
</dbReference>
<proteinExistence type="predicted"/>
<feature type="region of interest" description="Disordered" evidence="1">
    <location>
        <begin position="1"/>
        <end position="23"/>
    </location>
</feature>
<dbReference type="InterPro" id="IPR007138">
    <property type="entry name" value="ABM_dom"/>
</dbReference>